<comment type="caution">
    <text evidence="1">The sequence shown here is derived from an EMBL/GenBank/DDBJ whole genome shotgun (WGS) entry which is preliminary data.</text>
</comment>
<dbReference type="EMBL" id="JACBAZ010000001">
    <property type="protein sequence ID" value="NWK54022.1"/>
    <property type="molecule type" value="Genomic_DNA"/>
</dbReference>
<organism evidence="1 2">
    <name type="scientific">Oceaniferula marina</name>
    <dbReference type="NCBI Taxonomy" id="2748318"/>
    <lineage>
        <taxon>Bacteria</taxon>
        <taxon>Pseudomonadati</taxon>
        <taxon>Verrucomicrobiota</taxon>
        <taxon>Verrucomicrobiia</taxon>
        <taxon>Verrucomicrobiales</taxon>
        <taxon>Verrucomicrobiaceae</taxon>
        <taxon>Oceaniferula</taxon>
    </lineage>
</organism>
<sequence>MNPGNPSSTISQLSQSERNKIGMKIWQNESGGKVSGLTHWNVGEEFPSMGIGHFIWYPKGFKGPWTESFPRFVNYARQRGSQNIPAWVTNAQHCPWPNRQAFLNDFNGQKLSSLRQYLANNVTLQTDFIIATSESALPKMMAAAPAAQRATIKNNYHKVASTSHGTYALIDYVNFKGDGTNPKERYNNQGWGLMWVLMEMRNVPAGQAAASEFAAAAKRCLDRRIQNSPKARGESRWKAGWHNRCNTYARPL</sequence>
<dbReference type="Proteomes" id="UP000557872">
    <property type="component" value="Unassembled WGS sequence"/>
</dbReference>
<evidence type="ECO:0000313" key="2">
    <source>
        <dbReference type="Proteomes" id="UP000557872"/>
    </source>
</evidence>
<keyword evidence="2" id="KW-1185">Reference proteome</keyword>
<evidence type="ECO:0000313" key="1">
    <source>
        <dbReference type="EMBL" id="NWK54022.1"/>
    </source>
</evidence>
<proteinExistence type="predicted"/>
<reference evidence="1 2" key="1">
    <citation type="submission" date="2020-07" db="EMBL/GenBank/DDBJ databases">
        <title>Roseicoccus Jingziensis gen. nov., sp. nov., isolated from coastal seawater.</title>
        <authorList>
            <person name="Feng X."/>
        </authorList>
    </citation>
    <scope>NUCLEOTIDE SEQUENCE [LARGE SCALE GENOMIC DNA]</scope>
    <source>
        <strain evidence="1 2">N1E253</strain>
    </source>
</reference>
<name>A0A851GAM6_9BACT</name>
<gene>
    <name evidence="1" type="ORF">HW115_00240</name>
</gene>
<protein>
    <submittedName>
        <fullName evidence="1">Uncharacterized protein</fullName>
    </submittedName>
</protein>
<accession>A0A851GAM6</accession>
<dbReference type="AlphaFoldDB" id="A0A851GAM6"/>